<protein>
    <submittedName>
        <fullName evidence="1">Uncharacterized protein</fullName>
    </submittedName>
</protein>
<gene>
    <name evidence="1" type="ORF">FSPOR_8744</name>
</gene>
<dbReference type="AlphaFoldDB" id="A0A395RTJ6"/>
<organism evidence="1 2">
    <name type="scientific">Fusarium sporotrichioides</name>
    <dbReference type="NCBI Taxonomy" id="5514"/>
    <lineage>
        <taxon>Eukaryota</taxon>
        <taxon>Fungi</taxon>
        <taxon>Dikarya</taxon>
        <taxon>Ascomycota</taxon>
        <taxon>Pezizomycotina</taxon>
        <taxon>Sordariomycetes</taxon>
        <taxon>Hypocreomycetidae</taxon>
        <taxon>Hypocreales</taxon>
        <taxon>Nectriaceae</taxon>
        <taxon>Fusarium</taxon>
    </lineage>
</organism>
<keyword evidence="2" id="KW-1185">Reference proteome</keyword>
<dbReference type="EMBL" id="PXOF01000135">
    <property type="protein sequence ID" value="RGP63162.1"/>
    <property type="molecule type" value="Genomic_DNA"/>
</dbReference>
<name>A0A395RTJ6_FUSSP</name>
<sequence>MPTPLPTSLNPYTATFLPTPGSLLTDLTSLESAIYDATDTESGTILPDLNDNFKIWLKSLEQADPVAKYRTRVAQAPDQGKSMYDNLGLSLNHMNSRAQHDSAAMRRYLDKVSAGNVISAAEFLHMDPYCQSGNTLVVCDIEEARSIFDRAPCLIPILVLKASDRPLMQIESFLGILEQRKHLGDWGRKIRQGGYIPKRMLPETATKLFRKRRNRQFPQINLLNLGLIKANAFPNCLVDNTDFMMIEFVHTTDSRKLEEPAFNYFHDCTGFHLFATKGAAHLPHIDRHSTYTTAFCKEGKKV</sequence>
<accession>A0A395RTJ6</accession>
<dbReference type="STRING" id="5514.A0A395RTJ6"/>
<dbReference type="Proteomes" id="UP000266152">
    <property type="component" value="Unassembled WGS sequence"/>
</dbReference>
<evidence type="ECO:0000313" key="1">
    <source>
        <dbReference type="EMBL" id="RGP63162.1"/>
    </source>
</evidence>
<comment type="caution">
    <text evidence="1">The sequence shown here is derived from an EMBL/GenBank/DDBJ whole genome shotgun (WGS) entry which is preliminary data.</text>
</comment>
<proteinExistence type="predicted"/>
<reference evidence="1 2" key="1">
    <citation type="journal article" date="2018" name="PLoS Pathog.">
        <title>Evolution of structural diversity of trichothecenes, a family of toxins produced by plant pathogenic and entomopathogenic fungi.</title>
        <authorList>
            <person name="Proctor R.H."/>
            <person name="McCormick S.P."/>
            <person name="Kim H.S."/>
            <person name="Cardoza R.E."/>
            <person name="Stanley A.M."/>
            <person name="Lindo L."/>
            <person name="Kelly A."/>
            <person name="Brown D.W."/>
            <person name="Lee T."/>
            <person name="Vaughan M.M."/>
            <person name="Alexander N.J."/>
            <person name="Busman M."/>
            <person name="Gutierrez S."/>
        </authorList>
    </citation>
    <scope>NUCLEOTIDE SEQUENCE [LARGE SCALE GENOMIC DNA]</scope>
    <source>
        <strain evidence="1 2">NRRL 3299</strain>
    </source>
</reference>
<evidence type="ECO:0000313" key="2">
    <source>
        <dbReference type="Proteomes" id="UP000266152"/>
    </source>
</evidence>